<keyword evidence="2" id="KW-0812">Transmembrane</keyword>
<dbReference type="Pfam" id="PF00990">
    <property type="entry name" value="GGDEF"/>
    <property type="match status" value="1"/>
</dbReference>
<dbReference type="SUPFAM" id="SSF55073">
    <property type="entry name" value="Nucleotide cyclase"/>
    <property type="match status" value="1"/>
</dbReference>
<dbReference type="PROSITE" id="PS50113">
    <property type="entry name" value="PAC"/>
    <property type="match status" value="1"/>
</dbReference>
<evidence type="ECO:0000256" key="1">
    <source>
        <dbReference type="ARBA" id="ARBA00051114"/>
    </source>
</evidence>
<evidence type="ECO:0000259" key="4">
    <source>
        <dbReference type="PROSITE" id="PS50113"/>
    </source>
</evidence>
<keyword evidence="8" id="KW-1185">Reference proteome</keyword>
<evidence type="ECO:0000313" key="8">
    <source>
        <dbReference type="Proteomes" id="UP000297706"/>
    </source>
</evidence>
<dbReference type="InterPro" id="IPR035919">
    <property type="entry name" value="EAL_sf"/>
</dbReference>
<gene>
    <name evidence="7" type="ORF">C3Y98_01530</name>
</gene>
<evidence type="ECO:0000259" key="5">
    <source>
        <dbReference type="PROSITE" id="PS50883"/>
    </source>
</evidence>
<comment type="catalytic activity">
    <reaction evidence="1">
        <text>3',3'-c-di-GMP + H2O = 5'-phosphoguanylyl(3'-&gt;5')guanosine + H(+)</text>
        <dbReference type="Rhea" id="RHEA:24902"/>
        <dbReference type="ChEBI" id="CHEBI:15377"/>
        <dbReference type="ChEBI" id="CHEBI:15378"/>
        <dbReference type="ChEBI" id="CHEBI:58754"/>
        <dbReference type="ChEBI" id="CHEBI:58805"/>
        <dbReference type="EC" id="3.1.4.52"/>
    </reaction>
    <physiologicalReaction direction="left-to-right" evidence="1">
        <dbReference type="Rhea" id="RHEA:24903"/>
    </physiologicalReaction>
</comment>
<dbReference type="Gene3D" id="3.30.70.270">
    <property type="match status" value="1"/>
</dbReference>
<protein>
    <submittedName>
        <fullName evidence="7">Diguanylate cyclase</fullName>
    </submittedName>
</protein>
<name>A0A4Y9VUS3_9PROT</name>
<dbReference type="InterPro" id="IPR029787">
    <property type="entry name" value="Nucleotide_cyclase"/>
</dbReference>
<dbReference type="FunFam" id="3.20.20.450:FF:000001">
    <property type="entry name" value="Cyclic di-GMP phosphodiesterase yahA"/>
    <property type="match status" value="1"/>
</dbReference>
<dbReference type="Proteomes" id="UP000297706">
    <property type="component" value="Unassembled WGS sequence"/>
</dbReference>
<dbReference type="Pfam" id="PF13426">
    <property type="entry name" value="PAS_9"/>
    <property type="match status" value="1"/>
</dbReference>
<comment type="caution">
    <text evidence="7">The sequence shown here is derived from an EMBL/GenBank/DDBJ whole genome shotgun (WGS) entry which is preliminary data.</text>
</comment>
<accession>A0A4Y9VUS3</accession>
<dbReference type="InterPro" id="IPR035965">
    <property type="entry name" value="PAS-like_dom_sf"/>
</dbReference>
<reference evidence="7 8" key="1">
    <citation type="submission" date="2018-02" db="EMBL/GenBank/DDBJ databases">
        <title>A novel lanthanide dependent methylotroph, Methylotenera sp. La3113.</title>
        <authorList>
            <person name="Lv H."/>
            <person name="Tani A."/>
        </authorList>
    </citation>
    <scope>NUCLEOTIDE SEQUENCE [LARGE SCALE GENOMIC DNA]</scope>
    <source>
        <strain evidence="7 8">La3113</strain>
    </source>
</reference>
<dbReference type="InterPro" id="IPR001633">
    <property type="entry name" value="EAL_dom"/>
</dbReference>
<dbReference type="CDD" id="cd01948">
    <property type="entry name" value="EAL"/>
    <property type="match status" value="1"/>
</dbReference>
<dbReference type="InterPro" id="IPR000160">
    <property type="entry name" value="GGDEF_dom"/>
</dbReference>
<dbReference type="InterPro" id="IPR043128">
    <property type="entry name" value="Rev_trsase/Diguanyl_cyclase"/>
</dbReference>
<evidence type="ECO:0000313" key="7">
    <source>
        <dbReference type="EMBL" id="TFW73064.1"/>
    </source>
</evidence>
<evidence type="ECO:0000259" key="3">
    <source>
        <dbReference type="PROSITE" id="PS50112"/>
    </source>
</evidence>
<dbReference type="SMART" id="SM00052">
    <property type="entry name" value="EAL"/>
    <property type="match status" value="1"/>
</dbReference>
<dbReference type="EMBL" id="PQVH01000002">
    <property type="protein sequence ID" value="TFW73064.1"/>
    <property type="molecule type" value="Genomic_DNA"/>
</dbReference>
<evidence type="ECO:0000259" key="6">
    <source>
        <dbReference type="PROSITE" id="PS50887"/>
    </source>
</evidence>
<dbReference type="SMART" id="SM00086">
    <property type="entry name" value="PAC"/>
    <property type="match status" value="1"/>
</dbReference>
<dbReference type="Gene3D" id="3.30.450.20">
    <property type="entry name" value="PAS domain"/>
    <property type="match status" value="1"/>
</dbReference>
<dbReference type="CDD" id="cd00130">
    <property type="entry name" value="PAS"/>
    <property type="match status" value="1"/>
</dbReference>
<dbReference type="InterPro" id="IPR000700">
    <property type="entry name" value="PAS-assoc_C"/>
</dbReference>
<dbReference type="AlphaFoldDB" id="A0A4Y9VUS3"/>
<feature type="domain" description="PAS" evidence="3">
    <location>
        <begin position="237"/>
        <end position="268"/>
    </location>
</feature>
<dbReference type="Pfam" id="PF00563">
    <property type="entry name" value="EAL"/>
    <property type="match status" value="1"/>
</dbReference>
<feature type="domain" description="GGDEF" evidence="6">
    <location>
        <begin position="379"/>
        <end position="517"/>
    </location>
</feature>
<dbReference type="FunFam" id="3.30.70.270:FF:000001">
    <property type="entry name" value="Diguanylate cyclase domain protein"/>
    <property type="match status" value="1"/>
</dbReference>
<dbReference type="GO" id="GO:0071111">
    <property type="term" value="F:cyclic-guanylate-specific phosphodiesterase activity"/>
    <property type="evidence" value="ECO:0007669"/>
    <property type="project" value="UniProtKB-EC"/>
</dbReference>
<keyword evidence="2" id="KW-1133">Transmembrane helix</keyword>
<dbReference type="SMART" id="SM00267">
    <property type="entry name" value="GGDEF"/>
    <property type="match status" value="1"/>
</dbReference>
<dbReference type="GO" id="GO:0071732">
    <property type="term" value="P:cellular response to nitric oxide"/>
    <property type="evidence" value="ECO:0007669"/>
    <property type="project" value="UniProtKB-ARBA"/>
</dbReference>
<feature type="domain" description="EAL" evidence="5">
    <location>
        <begin position="526"/>
        <end position="780"/>
    </location>
</feature>
<dbReference type="Gene3D" id="3.20.20.450">
    <property type="entry name" value="EAL domain"/>
    <property type="match status" value="1"/>
</dbReference>
<dbReference type="SUPFAM" id="SSF141868">
    <property type="entry name" value="EAL domain-like"/>
    <property type="match status" value="1"/>
</dbReference>
<dbReference type="InterPro" id="IPR052155">
    <property type="entry name" value="Biofilm_reg_signaling"/>
</dbReference>
<dbReference type="OrthoDB" id="9813903at2"/>
<dbReference type="SUPFAM" id="SSF55785">
    <property type="entry name" value="PYP-like sensor domain (PAS domain)"/>
    <property type="match status" value="1"/>
</dbReference>
<proteinExistence type="predicted"/>
<dbReference type="InterPro" id="IPR000014">
    <property type="entry name" value="PAS"/>
</dbReference>
<evidence type="ECO:0000256" key="2">
    <source>
        <dbReference type="SAM" id="Phobius"/>
    </source>
</evidence>
<sequence>MHKIINFKSSTLLPLALVCISIVAMVHSINKSKADSAMLKRTYTLLNLSKNIQTIPIIQNDSFKSRLLPGNEGVAKAVDNTLERMLDNLIQMQKITADNPAQQKQVVEVRTALETFIHESNKSLINKGGLNLLGPTISIVSDGEINQLYAVMIERLREFDSGLQKSSQQQQKYASLSGLASEIIMLVSLLLGVSIFLKTHKGLRKEVSLRQRAEEYWKSALTELKYQKFALDKHAHVVVTDTQGRIQYANAKFCEISGYAQDELIGQNHSIMNSGQHPKGFFKEMYRIIAKGETWHNEICNRTKDGQLYWMDTTIVPFMNDNGKPESYISIRTDITQRKAVDEKNHLLAFYDPLTTLPNRRYFVDRLSKAVTASKRFGRKSALLFLDLDYFKTLNDTQGHHIGDMLLQQVASRLKSAIREGDTVARIGGDEFVVLLDELNEDIIEAAGQTEVVGEKLLNILNQPYLLNGNEYISTLSIGVAMLDSQTQTEEDLLKQADIAMYQAKKAGRNMVRFFDPVMQDTINSRVALERDLRKALNEKQFQLHYQVQVDSTGLPVGAEALIRWRHPERGMISPAHFIPLAEETGLIIPIGAWVLDTACAQLALWQKKSFTSHIELAVNVSAKQFNQVNFVEQVRQSIARHHINPSMLKIELTESMLVDNINDIITKMSELNAMKIRFSLDDFGTGYSSLQYLKKLPLSQLKIDQSFINDMSSDGSDRTIILTIIAMARALNLDIIAEGVETDAQLAFLRNYGCDHYQGYYFSKPLPINEFELILAEGAECSLNNPLLTLAA</sequence>
<feature type="domain" description="PAC" evidence="4">
    <location>
        <begin position="293"/>
        <end position="347"/>
    </location>
</feature>
<keyword evidence="2" id="KW-0472">Membrane</keyword>
<organism evidence="7 8">
    <name type="scientific">Methylotenera oryzisoli</name>
    <dbReference type="NCBI Taxonomy" id="2080758"/>
    <lineage>
        <taxon>Bacteria</taxon>
        <taxon>Pseudomonadati</taxon>
        <taxon>Pseudomonadota</taxon>
        <taxon>Betaproteobacteria</taxon>
        <taxon>Nitrosomonadales</taxon>
        <taxon>Methylophilaceae</taxon>
        <taxon>Methylotenera</taxon>
    </lineage>
</organism>
<feature type="transmembrane region" description="Helical" evidence="2">
    <location>
        <begin position="173"/>
        <end position="197"/>
    </location>
</feature>
<dbReference type="NCBIfam" id="TIGR00229">
    <property type="entry name" value="sensory_box"/>
    <property type="match status" value="1"/>
</dbReference>
<dbReference type="PANTHER" id="PTHR44757:SF2">
    <property type="entry name" value="BIOFILM ARCHITECTURE MAINTENANCE PROTEIN MBAA"/>
    <property type="match status" value="1"/>
</dbReference>
<dbReference type="PROSITE" id="PS50112">
    <property type="entry name" value="PAS"/>
    <property type="match status" value="1"/>
</dbReference>
<dbReference type="CDD" id="cd01949">
    <property type="entry name" value="GGDEF"/>
    <property type="match status" value="1"/>
</dbReference>
<dbReference type="PANTHER" id="PTHR44757">
    <property type="entry name" value="DIGUANYLATE CYCLASE DGCP"/>
    <property type="match status" value="1"/>
</dbReference>
<dbReference type="PROSITE" id="PS50883">
    <property type="entry name" value="EAL"/>
    <property type="match status" value="1"/>
</dbReference>
<dbReference type="PROSITE" id="PS50887">
    <property type="entry name" value="GGDEF"/>
    <property type="match status" value="1"/>
</dbReference>
<dbReference type="NCBIfam" id="TIGR00254">
    <property type="entry name" value="GGDEF"/>
    <property type="match status" value="1"/>
</dbReference>
<dbReference type="InterPro" id="IPR001610">
    <property type="entry name" value="PAC"/>
</dbReference>